<reference evidence="3 4" key="1">
    <citation type="submission" date="2016-10" db="EMBL/GenBank/DDBJ databases">
        <authorList>
            <person name="de Groot N.N."/>
        </authorList>
    </citation>
    <scope>NUCLEOTIDE SEQUENCE [LARGE SCALE GENOMIC DNA]</scope>
    <source>
        <strain evidence="3 4">DSM 25383</strain>
    </source>
</reference>
<dbReference type="InterPro" id="IPR032185">
    <property type="entry name" value="DUF5017"/>
</dbReference>
<dbReference type="PROSITE" id="PS51257">
    <property type="entry name" value="PROKAR_LIPOPROTEIN"/>
    <property type="match status" value="1"/>
</dbReference>
<feature type="chain" id="PRO_5010370888" description="DUF5017 domain-containing protein" evidence="1">
    <location>
        <begin position="19"/>
        <end position="332"/>
    </location>
</feature>
<organism evidence="3 4">
    <name type="scientific">Alistipes timonensis JC136</name>
    <dbReference type="NCBI Taxonomy" id="1033731"/>
    <lineage>
        <taxon>Bacteria</taxon>
        <taxon>Pseudomonadati</taxon>
        <taxon>Bacteroidota</taxon>
        <taxon>Bacteroidia</taxon>
        <taxon>Bacteroidales</taxon>
        <taxon>Rikenellaceae</taxon>
        <taxon>Alistipes</taxon>
    </lineage>
</organism>
<keyword evidence="1" id="KW-0732">Signal</keyword>
<dbReference type="RefSeq" id="WP_010261851.1">
    <property type="nucleotide sequence ID" value="NZ_CAEG01000010.1"/>
</dbReference>
<evidence type="ECO:0000256" key="1">
    <source>
        <dbReference type="SAM" id="SignalP"/>
    </source>
</evidence>
<protein>
    <recommendedName>
        <fullName evidence="2">DUF5017 domain-containing protein</fullName>
    </recommendedName>
</protein>
<feature type="domain" description="DUF5017" evidence="2">
    <location>
        <begin position="21"/>
        <end position="198"/>
    </location>
</feature>
<feature type="signal peptide" evidence="1">
    <location>
        <begin position="1"/>
        <end position="18"/>
    </location>
</feature>
<gene>
    <name evidence="3" type="ORF">SAMN05444145_103282</name>
</gene>
<evidence type="ECO:0000313" key="3">
    <source>
        <dbReference type="EMBL" id="SEA44669.1"/>
    </source>
</evidence>
<accession>A0A1H4B952</accession>
<dbReference type="EMBL" id="FNRI01000003">
    <property type="protein sequence ID" value="SEA44669.1"/>
    <property type="molecule type" value="Genomic_DNA"/>
</dbReference>
<sequence length="332" mass="36864">MKKTIKYLLLFAAFAALTTGCRKNLDDVDDVHFDVSLEAETFKVGEPVRFHFSGNPDFIIFYSGEKGNDYAYKDTDRITDSEMTFSFSTTTTSGTAGNPNPSRVPVCYSTDFSGEYTEEAVRAATWIDITDRFKMPTDTGITALLSGDVNVTEYFSDPESPLYFSFHWVVEPYDAAIKNGRTQWNIQATKLNGIAGESVSTLYDFADMRWQIVQAASFEGASSLPDVNASRILLRSEFQPSVSRECWAVSGPIYRMDQINDGPDFGVGIKAMAEASLSSYAYTYTEPGDYEIAFVAANANVYGRKEVIRKVSVRIIEDEGGITPPLPGEWNQ</sequence>
<evidence type="ECO:0000259" key="2">
    <source>
        <dbReference type="Pfam" id="PF16409"/>
    </source>
</evidence>
<keyword evidence="4" id="KW-1185">Reference proteome</keyword>
<evidence type="ECO:0000313" key="4">
    <source>
        <dbReference type="Proteomes" id="UP000183253"/>
    </source>
</evidence>
<dbReference type="STRING" id="1033731.SAMN05444145_103282"/>
<dbReference type="Pfam" id="PF16409">
    <property type="entry name" value="DUF5017"/>
    <property type="match status" value="1"/>
</dbReference>
<proteinExistence type="predicted"/>
<name>A0A1H4B952_9BACT</name>
<dbReference type="Proteomes" id="UP000183253">
    <property type="component" value="Unassembled WGS sequence"/>
</dbReference>
<dbReference type="AlphaFoldDB" id="A0A1H4B952"/>